<dbReference type="AlphaFoldDB" id="A0A8J2S1W4"/>
<evidence type="ECO:0000256" key="2">
    <source>
        <dbReference type="ARBA" id="ARBA00019890"/>
    </source>
</evidence>
<dbReference type="Proteomes" id="UP000789390">
    <property type="component" value="Unassembled WGS sequence"/>
</dbReference>
<evidence type="ECO:0000256" key="1">
    <source>
        <dbReference type="ARBA" id="ARBA00004613"/>
    </source>
</evidence>
<dbReference type="FunFam" id="2.40.128.20:FF:000003">
    <property type="entry name" value="Apolipoprotein D"/>
    <property type="match status" value="1"/>
</dbReference>
<keyword evidence="6" id="KW-0446">Lipid-binding</keyword>
<dbReference type="OrthoDB" id="565904at2759"/>
<feature type="region of interest" description="Disordered" evidence="9">
    <location>
        <begin position="1"/>
        <end position="43"/>
    </location>
</feature>
<keyword evidence="12" id="KW-1185">Reference proteome</keyword>
<keyword evidence="7" id="KW-1015">Disulfide bond</keyword>
<comment type="subcellular location">
    <subcellularLocation>
        <location evidence="1">Secreted</location>
    </subcellularLocation>
</comment>
<dbReference type="PANTHER" id="PTHR10612">
    <property type="entry name" value="APOLIPOPROTEIN D"/>
    <property type="match status" value="1"/>
</dbReference>
<dbReference type="InterPro" id="IPR000566">
    <property type="entry name" value="Lipocln_cytosolic_FA-bd_dom"/>
</dbReference>
<feature type="compositionally biased region" description="Polar residues" evidence="9">
    <location>
        <begin position="257"/>
        <end position="266"/>
    </location>
</feature>
<comment type="caution">
    <text evidence="11">The sequence shown here is derived from an EMBL/GenBank/DDBJ whole genome shotgun (WGS) entry which is preliminary data.</text>
</comment>
<dbReference type="GO" id="GO:0005737">
    <property type="term" value="C:cytoplasm"/>
    <property type="evidence" value="ECO:0007669"/>
    <property type="project" value="TreeGrafter"/>
</dbReference>
<evidence type="ECO:0000259" key="10">
    <source>
        <dbReference type="Pfam" id="PF08212"/>
    </source>
</evidence>
<evidence type="ECO:0000256" key="6">
    <source>
        <dbReference type="ARBA" id="ARBA00023121"/>
    </source>
</evidence>
<evidence type="ECO:0000256" key="7">
    <source>
        <dbReference type="ARBA" id="ARBA00023157"/>
    </source>
</evidence>
<feature type="region of interest" description="Disordered" evidence="9">
    <location>
        <begin position="257"/>
        <end position="281"/>
    </location>
</feature>
<keyword evidence="8" id="KW-0325">Glycoprotein</keyword>
<dbReference type="GO" id="GO:0006629">
    <property type="term" value="P:lipid metabolic process"/>
    <property type="evidence" value="ECO:0007669"/>
    <property type="project" value="TreeGrafter"/>
</dbReference>
<evidence type="ECO:0000256" key="4">
    <source>
        <dbReference type="ARBA" id="ARBA00022525"/>
    </source>
</evidence>
<protein>
    <recommendedName>
        <fullName evidence="2">Apolipoprotein D</fullName>
    </recommendedName>
</protein>
<accession>A0A8J2S1W4</accession>
<dbReference type="GO" id="GO:0008289">
    <property type="term" value="F:lipid binding"/>
    <property type="evidence" value="ECO:0007669"/>
    <property type="project" value="UniProtKB-KW"/>
</dbReference>
<dbReference type="SUPFAM" id="SSF50814">
    <property type="entry name" value="Lipocalins"/>
    <property type="match status" value="1"/>
</dbReference>
<organism evidence="11 12">
    <name type="scientific">Daphnia galeata</name>
    <dbReference type="NCBI Taxonomy" id="27404"/>
    <lineage>
        <taxon>Eukaryota</taxon>
        <taxon>Metazoa</taxon>
        <taxon>Ecdysozoa</taxon>
        <taxon>Arthropoda</taxon>
        <taxon>Crustacea</taxon>
        <taxon>Branchiopoda</taxon>
        <taxon>Diplostraca</taxon>
        <taxon>Cladocera</taxon>
        <taxon>Anomopoda</taxon>
        <taxon>Daphniidae</taxon>
        <taxon>Daphnia</taxon>
    </lineage>
</organism>
<dbReference type="Pfam" id="PF08212">
    <property type="entry name" value="Lipocalin_2"/>
    <property type="match status" value="1"/>
</dbReference>
<dbReference type="CDD" id="cd19437">
    <property type="entry name" value="lipocalin_apoD-like"/>
    <property type="match status" value="1"/>
</dbReference>
<reference evidence="11" key="1">
    <citation type="submission" date="2021-11" db="EMBL/GenBank/DDBJ databases">
        <authorList>
            <person name="Schell T."/>
        </authorList>
    </citation>
    <scope>NUCLEOTIDE SEQUENCE</scope>
    <source>
        <strain evidence="11">M5</strain>
    </source>
</reference>
<dbReference type="EMBL" id="CAKKLH010000297">
    <property type="protein sequence ID" value="CAH0109916.1"/>
    <property type="molecule type" value="Genomic_DNA"/>
</dbReference>
<dbReference type="PANTHER" id="PTHR10612:SF62">
    <property type="entry name" value="LIPOCALIN_CYTOSOLIC FATTY-ACID BINDING DOMAIN-CONTAINING PROTEIN"/>
    <property type="match status" value="1"/>
</dbReference>
<gene>
    <name evidence="11" type="ORF">DGAL_LOCUS13406</name>
</gene>
<dbReference type="GO" id="GO:0005576">
    <property type="term" value="C:extracellular region"/>
    <property type="evidence" value="ECO:0007669"/>
    <property type="project" value="UniProtKB-SubCell"/>
</dbReference>
<name>A0A8J2S1W4_9CRUS</name>
<evidence type="ECO:0000256" key="3">
    <source>
        <dbReference type="ARBA" id="ARBA00022448"/>
    </source>
</evidence>
<dbReference type="InterPro" id="IPR012674">
    <property type="entry name" value="Calycin"/>
</dbReference>
<sequence length="281" mass="32250">MRSYRAEYTAKHGDGGARREDDPNFKLASSKSPSYRLSEEQRTEKELSRCADISRLAKSVFRMPIHKLLSVIVMTAVLLLSHRVQSQVTFDQPCPKLEVVRDFDLHRYLGLWYDIENYPAVFSSFASCTTANYSLTADGNVRVINRSFNTSSKGFDMVDGTARLIEPPKGQAKLGVVFPLNSFSRPVPADGNYWVLDTDYINYSIVWNCQTFNGKSFQFLWYLSRQRQPSESEMAFVHQRIDSFGLDQKFLKTTEQRNCPSDSFTTGRPVRQPTPIRPTYY</sequence>
<evidence type="ECO:0000313" key="12">
    <source>
        <dbReference type="Proteomes" id="UP000789390"/>
    </source>
</evidence>
<evidence type="ECO:0000256" key="9">
    <source>
        <dbReference type="SAM" id="MobiDB-lite"/>
    </source>
</evidence>
<proteinExistence type="predicted"/>
<keyword evidence="5" id="KW-0732">Signal</keyword>
<feature type="domain" description="Lipocalin/cytosolic fatty-acid binding" evidence="10">
    <location>
        <begin position="103"/>
        <end position="256"/>
    </location>
</feature>
<evidence type="ECO:0000313" key="11">
    <source>
        <dbReference type="EMBL" id="CAH0109916.1"/>
    </source>
</evidence>
<keyword evidence="4" id="KW-0964">Secreted</keyword>
<keyword evidence="3" id="KW-0813">Transport</keyword>
<evidence type="ECO:0000256" key="5">
    <source>
        <dbReference type="ARBA" id="ARBA00022729"/>
    </source>
</evidence>
<evidence type="ECO:0000256" key="8">
    <source>
        <dbReference type="ARBA" id="ARBA00023180"/>
    </source>
</evidence>
<dbReference type="Gene3D" id="2.40.128.20">
    <property type="match status" value="1"/>
</dbReference>
<feature type="compositionally biased region" description="Basic and acidic residues" evidence="9">
    <location>
        <begin position="1"/>
        <end position="24"/>
    </location>
</feature>
<dbReference type="GO" id="GO:0000302">
    <property type="term" value="P:response to reactive oxygen species"/>
    <property type="evidence" value="ECO:0007669"/>
    <property type="project" value="TreeGrafter"/>
</dbReference>